<dbReference type="EMBL" id="KZ988475">
    <property type="protein sequence ID" value="RKP12113.1"/>
    <property type="molecule type" value="Genomic_DNA"/>
</dbReference>
<evidence type="ECO:0000313" key="1">
    <source>
        <dbReference type="EMBL" id="RKP12113.1"/>
    </source>
</evidence>
<dbReference type="Proteomes" id="UP000267251">
    <property type="component" value="Unassembled WGS sequence"/>
</dbReference>
<sequence length="165" mass="18596">MARALLLNRVQALVHRPSRPFQEALRSLVTQEGRVVEQALLQPLSLFPENAQVVGTVIKWIVEALTPSDLDSTLMERQGQTRIISPGAIQSLTDRLCRDNSPGTMSSSGQATQANLLLQVLKRYQDDLGDDRIGRVQRLSSTHQSFQWRSLQRFLASYSRRKESP</sequence>
<keyword evidence="2" id="KW-1185">Reference proteome</keyword>
<dbReference type="Gene3D" id="1.25.40.480">
    <property type="match status" value="1"/>
</dbReference>
<name>A0A4P9Y037_9FUNG</name>
<dbReference type="OrthoDB" id="10529211at2759"/>
<organism evidence="1 2">
    <name type="scientific">Piptocephalis cylindrospora</name>
    <dbReference type="NCBI Taxonomy" id="1907219"/>
    <lineage>
        <taxon>Eukaryota</taxon>
        <taxon>Fungi</taxon>
        <taxon>Fungi incertae sedis</taxon>
        <taxon>Zoopagomycota</taxon>
        <taxon>Zoopagomycotina</taxon>
        <taxon>Zoopagomycetes</taxon>
        <taxon>Zoopagales</taxon>
        <taxon>Piptocephalidaceae</taxon>
        <taxon>Piptocephalis</taxon>
    </lineage>
</organism>
<dbReference type="AlphaFoldDB" id="A0A4P9Y037"/>
<proteinExistence type="predicted"/>
<gene>
    <name evidence="1" type="ORF">BJ684DRAFT_21325</name>
</gene>
<evidence type="ECO:0000313" key="2">
    <source>
        <dbReference type="Proteomes" id="UP000267251"/>
    </source>
</evidence>
<reference evidence="2" key="1">
    <citation type="journal article" date="2018" name="Nat. Microbiol.">
        <title>Leveraging single-cell genomics to expand the fungal tree of life.</title>
        <authorList>
            <person name="Ahrendt S.R."/>
            <person name="Quandt C.A."/>
            <person name="Ciobanu D."/>
            <person name="Clum A."/>
            <person name="Salamov A."/>
            <person name="Andreopoulos B."/>
            <person name="Cheng J.F."/>
            <person name="Woyke T."/>
            <person name="Pelin A."/>
            <person name="Henrissat B."/>
            <person name="Reynolds N.K."/>
            <person name="Benny G.L."/>
            <person name="Smith M.E."/>
            <person name="James T.Y."/>
            <person name="Grigoriev I.V."/>
        </authorList>
    </citation>
    <scope>NUCLEOTIDE SEQUENCE [LARGE SCALE GENOMIC DNA]</scope>
</reference>
<accession>A0A4P9Y037</accession>
<protein>
    <submittedName>
        <fullName evidence="1">Uncharacterized protein</fullName>
    </submittedName>
</protein>